<dbReference type="KEGG" id="sus:Acid_6278"/>
<evidence type="ECO:0000313" key="2">
    <source>
        <dbReference type="EMBL" id="ABJ87204.1"/>
    </source>
</evidence>
<protein>
    <submittedName>
        <fullName evidence="2">Uncharacterized protein</fullName>
    </submittedName>
</protein>
<dbReference type="InParanoid" id="Q01T16"/>
<feature type="compositionally biased region" description="Polar residues" evidence="1">
    <location>
        <begin position="1"/>
        <end position="11"/>
    </location>
</feature>
<dbReference type="AlphaFoldDB" id="Q01T16"/>
<dbReference type="InterPro" id="IPR027417">
    <property type="entry name" value="P-loop_NTPase"/>
</dbReference>
<sequence>MFTETKQSNNGPGKREIPQGPEIADWVRGTLGFEADATQARVLNTRSKRVLLNCTRQWGKSTVTAARAVHEAVTKADSLTIAVSPTARQTGEFVRKAEAFAGMLKMKVKGDGSNEMSLAFPNGSRIVGLPGTEATVRGFSAVALLLVDEASRVEDDLYMAMRPMLAVSGGTLWLMSTPWGKRGFFYEAWANGGPTWERVSVKAEDCPRFGAEYLEEERRVMGERIYRQEYCCEFGESSSAVFDRDLIEAAFSDDFGPLDL</sequence>
<reference evidence="2" key="1">
    <citation type="submission" date="2006-10" db="EMBL/GenBank/DDBJ databases">
        <title>Complete sequence of Solibacter usitatus Ellin6076.</title>
        <authorList>
            <consortium name="US DOE Joint Genome Institute"/>
            <person name="Copeland A."/>
            <person name="Lucas S."/>
            <person name="Lapidus A."/>
            <person name="Barry K."/>
            <person name="Detter J.C."/>
            <person name="Glavina del Rio T."/>
            <person name="Hammon N."/>
            <person name="Israni S."/>
            <person name="Dalin E."/>
            <person name="Tice H."/>
            <person name="Pitluck S."/>
            <person name="Thompson L.S."/>
            <person name="Brettin T."/>
            <person name="Bruce D."/>
            <person name="Han C."/>
            <person name="Tapia R."/>
            <person name="Gilna P."/>
            <person name="Schmutz J."/>
            <person name="Larimer F."/>
            <person name="Land M."/>
            <person name="Hauser L."/>
            <person name="Kyrpides N."/>
            <person name="Mikhailova N."/>
            <person name="Janssen P.H."/>
            <person name="Kuske C.R."/>
            <person name="Richardson P."/>
        </authorList>
    </citation>
    <scope>NUCLEOTIDE SEQUENCE</scope>
    <source>
        <strain evidence="2">Ellin6076</strain>
    </source>
</reference>
<dbReference type="Pfam" id="PF03237">
    <property type="entry name" value="Terminase_6N"/>
    <property type="match status" value="1"/>
</dbReference>
<dbReference type="STRING" id="234267.Acid_6278"/>
<name>Q01T16_SOLUE</name>
<dbReference type="Gene3D" id="3.40.50.300">
    <property type="entry name" value="P-loop containing nucleotide triphosphate hydrolases"/>
    <property type="match status" value="1"/>
</dbReference>
<gene>
    <name evidence="2" type="ordered locus">Acid_6278</name>
</gene>
<dbReference type="eggNOG" id="COG4373">
    <property type="taxonomic scope" value="Bacteria"/>
</dbReference>
<accession>Q01T16</accession>
<feature type="region of interest" description="Disordered" evidence="1">
    <location>
        <begin position="1"/>
        <end position="20"/>
    </location>
</feature>
<dbReference type="HOGENOM" id="CLU_093462_0_0_0"/>
<dbReference type="EMBL" id="CP000473">
    <property type="protein sequence ID" value="ABJ87204.1"/>
    <property type="molecule type" value="Genomic_DNA"/>
</dbReference>
<evidence type="ECO:0000256" key="1">
    <source>
        <dbReference type="SAM" id="MobiDB-lite"/>
    </source>
</evidence>
<dbReference type="OrthoDB" id="9768556at2"/>
<organism evidence="2">
    <name type="scientific">Solibacter usitatus (strain Ellin6076)</name>
    <dbReference type="NCBI Taxonomy" id="234267"/>
    <lineage>
        <taxon>Bacteria</taxon>
        <taxon>Pseudomonadati</taxon>
        <taxon>Acidobacteriota</taxon>
        <taxon>Terriglobia</taxon>
        <taxon>Bryobacterales</taxon>
        <taxon>Solibacteraceae</taxon>
        <taxon>Candidatus Solibacter</taxon>
    </lineage>
</organism>
<proteinExistence type="predicted"/>